<dbReference type="AlphaFoldDB" id="A0A978ULR9"/>
<gene>
    <name evidence="6" type="ORF">FEM48_Zijuj10G0061500</name>
</gene>
<organism evidence="6 7">
    <name type="scientific">Ziziphus jujuba var. spinosa</name>
    <dbReference type="NCBI Taxonomy" id="714518"/>
    <lineage>
        <taxon>Eukaryota</taxon>
        <taxon>Viridiplantae</taxon>
        <taxon>Streptophyta</taxon>
        <taxon>Embryophyta</taxon>
        <taxon>Tracheophyta</taxon>
        <taxon>Spermatophyta</taxon>
        <taxon>Magnoliopsida</taxon>
        <taxon>eudicotyledons</taxon>
        <taxon>Gunneridae</taxon>
        <taxon>Pentapetalae</taxon>
        <taxon>rosids</taxon>
        <taxon>fabids</taxon>
        <taxon>Rosales</taxon>
        <taxon>Rhamnaceae</taxon>
        <taxon>Paliureae</taxon>
        <taxon>Ziziphus</taxon>
    </lineage>
</organism>
<dbReference type="Proteomes" id="UP000813462">
    <property type="component" value="Unassembled WGS sequence"/>
</dbReference>
<dbReference type="GO" id="GO:0008270">
    <property type="term" value="F:zinc ion binding"/>
    <property type="evidence" value="ECO:0007669"/>
    <property type="project" value="UniProtKB-KW"/>
</dbReference>
<dbReference type="Pfam" id="PF04434">
    <property type="entry name" value="SWIM"/>
    <property type="match status" value="1"/>
</dbReference>
<keyword evidence="2 4" id="KW-0863">Zinc-finger</keyword>
<evidence type="ECO:0000259" key="5">
    <source>
        <dbReference type="PROSITE" id="PS50966"/>
    </source>
</evidence>
<keyword evidence="3" id="KW-0862">Zinc</keyword>
<evidence type="ECO:0000256" key="2">
    <source>
        <dbReference type="ARBA" id="ARBA00022771"/>
    </source>
</evidence>
<dbReference type="PROSITE" id="PS50966">
    <property type="entry name" value="ZF_SWIM"/>
    <property type="match status" value="1"/>
</dbReference>
<name>A0A978ULR9_ZIZJJ</name>
<keyword evidence="1" id="KW-0479">Metal-binding</keyword>
<evidence type="ECO:0000256" key="3">
    <source>
        <dbReference type="ARBA" id="ARBA00022833"/>
    </source>
</evidence>
<evidence type="ECO:0000256" key="4">
    <source>
        <dbReference type="PROSITE-ProRule" id="PRU00325"/>
    </source>
</evidence>
<feature type="domain" description="SWIM-type" evidence="5">
    <location>
        <begin position="103"/>
        <end position="139"/>
    </location>
</feature>
<proteinExistence type="predicted"/>
<dbReference type="EMBL" id="JAEACU010000010">
    <property type="protein sequence ID" value="KAH7515771.1"/>
    <property type="molecule type" value="Genomic_DNA"/>
</dbReference>
<dbReference type="InterPro" id="IPR007527">
    <property type="entry name" value="Znf_SWIM"/>
</dbReference>
<protein>
    <recommendedName>
        <fullName evidence="5">SWIM-type domain-containing protein</fullName>
    </recommendedName>
</protein>
<reference evidence="6" key="1">
    <citation type="journal article" date="2021" name="Front. Plant Sci.">
        <title>Chromosome-Scale Genome Assembly for Chinese Sour Jujube and Insights Into Its Genome Evolution and Domestication Signature.</title>
        <authorList>
            <person name="Shen L.-Y."/>
            <person name="Luo H."/>
            <person name="Wang X.-L."/>
            <person name="Wang X.-M."/>
            <person name="Qiu X.-J."/>
            <person name="Liu H."/>
            <person name="Zhou S.-S."/>
            <person name="Jia K.-H."/>
            <person name="Nie S."/>
            <person name="Bao Y.-T."/>
            <person name="Zhang R.-G."/>
            <person name="Yun Q.-Z."/>
            <person name="Chai Y.-H."/>
            <person name="Lu J.-Y."/>
            <person name="Li Y."/>
            <person name="Zhao S.-W."/>
            <person name="Mao J.-F."/>
            <person name="Jia S.-G."/>
            <person name="Mao Y.-M."/>
        </authorList>
    </citation>
    <scope>NUCLEOTIDE SEQUENCE</scope>
    <source>
        <strain evidence="6">AT0</strain>
        <tissue evidence="6">Leaf</tissue>
    </source>
</reference>
<sequence length="260" mass="30173">MLTTKEDMFGMSDEEYEDGQEIHKNLDCNEIIDAPKVGMEISKVVQRRVELNDRAGIGVAKNFQSFVVEASGHDNVPFLEKDCRNYIDKRRRLQLDRSKEAHFIVCWDKEKYEIKCACRLFEFKGILCKHSLSVLIKVQIKQVPEKYILAQWRKDLKRSRTKVRVAYDNWKGDHEAQCYHKLQKKLDDVADLTVISDENCAILLNMIDEFQSKVSKNASFLENSPSTNTTRAIANVFSHHDGEIKEIHSPLVIRRHGHPL</sequence>
<evidence type="ECO:0000256" key="1">
    <source>
        <dbReference type="ARBA" id="ARBA00022723"/>
    </source>
</evidence>
<comment type="caution">
    <text evidence="6">The sequence shown here is derived from an EMBL/GenBank/DDBJ whole genome shotgun (WGS) entry which is preliminary data.</text>
</comment>
<accession>A0A978ULR9</accession>
<dbReference type="PANTHER" id="PTHR47718:SF13">
    <property type="entry name" value="OS09G0290500 PROTEIN"/>
    <property type="match status" value="1"/>
</dbReference>
<dbReference type="SMART" id="SM00575">
    <property type="entry name" value="ZnF_PMZ"/>
    <property type="match status" value="1"/>
</dbReference>
<dbReference type="PANTHER" id="PTHR47718">
    <property type="entry name" value="OS01G0519700 PROTEIN"/>
    <property type="match status" value="1"/>
</dbReference>
<evidence type="ECO:0000313" key="6">
    <source>
        <dbReference type="EMBL" id="KAH7515771.1"/>
    </source>
</evidence>
<dbReference type="InterPro" id="IPR006564">
    <property type="entry name" value="Znf_PMZ"/>
</dbReference>
<evidence type="ECO:0000313" key="7">
    <source>
        <dbReference type="Proteomes" id="UP000813462"/>
    </source>
</evidence>